<evidence type="ECO:0000259" key="25">
    <source>
        <dbReference type="PROSITE" id="PS50975"/>
    </source>
</evidence>
<evidence type="ECO:0000256" key="8">
    <source>
        <dbReference type="ARBA" id="ARBA00022723"/>
    </source>
</evidence>
<proteinExistence type="predicted"/>
<dbReference type="InterPro" id="IPR000089">
    <property type="entry name" value="Biotin_lipoyl"/>
</dbReference>
<protein>
    <recommendedName>
        <fullName evidence="5">Propionyl-CoA carboxylase alpha chain, mitochondrial</fullName>
        <ecNumber evidence="4">6.4.1.3</ecNumber>
    </recommendedName>
    <alternativeName>
        <fullName evidence="19">Propanoyl-CoA:carbon dioxide ligase subunit alpha</fullName>
    </alternativeName>
</protein>
<dbReference type="FunFam" id="3.30.470.20:FF:000028">
    <property type="entry name" value="Methylcrotonoyl-CoA carboxylase subunit alpha, mitochondrial"/>
    <property type="match status" value="1"/>
</dbReference>
<dbReference type="InterPro" id="IPR011053">
    <property type="entry name" value="Single_hybrid_motif"/>
</dbReference>
<feature type="domain" description="ATP-grasp" evidence="25">
    <location>
        <begin position="154"/>
        <end position="351"/>
    </location>
</feature>
<dbReference type="PROSITE" id="PS50968">
    <property type="entry name" value="BIOTINYL_LIPOYL"/>
    <property type="match status" value="1"/>
</dbReference>
<dbReference type="InterPro" id="IPR050856">
    <property type="entry name" value="Biotin_carboxylase_complex"/>
</dbReference>
<keyword evidence="11" id="KW-0460">Magnesium</keyword>
<dbReference type="Gene3D" id="3.40.50.20">
    <property type="match status" value="1"/>
</dbReference>
<keyword evidence="7" id="KW-0436">Ligase</keyword>
<dbReference type="SUPFAM" id="SSF51230">
    <property type="entry name" value="Single hybrid motif"/>
    <property type="match status" value="1"/>
</dbReference>
<dbReference type="PROSITE" id="PS50975">
    <property type="entry name" value="ATP_GRASP"/>
    <property type="match status" value="1"/>
</dbReference>
<keyword evidence="8" id="KW-0479">Metal-binding</keyword>
<reference evidence="27" key="1">
    <citation type="submission" date="2025-08" db="UniProtKB">
        <authorList>
            <consortium name="Ensembl"/>
        </authorList>
    </citation>
    <scope>IDENTIFICATION</scope>
</reference>
<dbReference type="CDD" id="cd06850">
    <property type="entry name" value="biotinyl_domain"/>
    <property type="match status" value="1"/>
</dbReference>
<evidence type="ECO:0000256" key="23">
    <source>
        <dbReference type="PROSITE-ProRule" id="PRU00409"/>
    </source>
</evidence>
<dbReference type="InterPro" id="IPR001882">
    <property type="entry name" value="Biotin_BS"/>
</dbReference>
<dbReference type="Gene3D" id="3.30.700.30">
    <property type="match status" value="1"/>
</dbReference>
<dbReference type="PANTHER" id="PTHR18866">
    <property type="entry name" value="CARBOXYLASE:PYRUVATE/ACETYL-COA/PROPIONYL-COA CARBOXYLASE"/>
    <property type="match status" value="1"/>
</dbReference>
<evidence type="ECO:0000256" key="19">
    <source>
        <dbReference type="ARBA" id="ARBA00031557"/>
    </source>
</evidence>
<dbReference type="Gene3D" id="3.30.1490.20">
    <property type="entry name" value="ATP-grasp fold, A domain"/>
    <property type="match status" value="1"/>
</dbReference>
<dbReference type="InterPro" id="IPR011764">
    <property type="entry name" value="Biotin_carboxylation_dom"/>
</dbReference>
<dbReference type="Proteomes" id="UP000694540">
    <property type="component" value="Unplaced"/>
</dbReference>
<evidence type="ECO:0000256" key="15">
    <source>
        <dbReference type="ARBA" id="ARBA00023098"/>
    </source>
</evidence>
<dbReference type="Pfam" id="PF18140">
    <property type="entry name" value="PCC_BT"/>
    <property type="match status" value="1"/>
</dbReference>
<dbReference type="SUPFAM" id="SSF51246">
    <property type="entry name" value="Rudiment single hybrid motif"/>
    <property type="match status" value="1"/>
</dbReference>
<evidence type="ECO:0000256" key="10">
    <source>
        <dbReference type="ARBA" id="ARBA00022840"/>
    </source>
</evidence>
<evidence type="ECO:0000259" key="26">
    <source>
        <dbReference type="PROSITE" id="PS50979"/>
    </source>
</evidence>
<dbReference type="GO" id="GO:0016042">
    <property type="term" value="P:lipid catabolic process"/>
    <property type="evidence" value="ECO:0007669"/>
    <property type="project" value="UniProtKB-KW"/>
</dbReference>
<keyword evidence="14" id="KW-0007">Acetylation</keyword>
<reference evidence="27" key="2">
    <citation type="submission" date="2025-09" db="UniProtKB">
        <authorList>
            <consortium name="Ensembl"/>
        </authorList>
    </citation>
    <scope>IDENTIFICATION</scope>
</reference>
<dbReference type="GO" id="GO:0005524">
    <property type="term" value="F:ATP binding"/>
    <property type="evidence" value="ECO:0007669"/>
    <property type="project" value="UniProtKB-UniRule"/>
</dbReference>
<evidence type="ECO:0000259" key="24">
    <source>
        <dbReference type="PROSITE" id="PS50968"/>
    </source>
</evidence>
<dbReference type="UniPathway" id="UPA00945">
    <property type="reaction ID" value="UER00908"/>
</dbReference>
<evidence type="ECO:0000256" key="12">
    <source>
        <dbReference type="ARBA" id="ARBA00022946"/>
    </source>
</evidence>
<gene>
    <name evidence="27" type="primary">PCCA</name>
</gene>
<keyword evidence="28" id="KW-1185">Reference proteome</keyword>
<dbReference type="FunFam" id="2.40.50.100:FF:000029">
    <property type="entry name" value="propionyl-CoA carboxylase alpha chain, mitochondrial"/>
    <property type="match status" value="1"/>
</dbReference>
<dbReference type="Gene3D" id="3.30.470.20">
    <property type="entry name" value="ATP-grasp fold, B domain"/>
    <property type="match status" value="1"/>
</dbReference>
<sequence>MAGLWGVSALVTAGRHGSWWPQPLMRRAALWTLKTFDKILIANRGEIACRVIKTCKKMGIKTVAVHSDVDASSVHVKMADEAVCVGPAPTSKSYLNMDAIMEAIRKTGAQAVHPGYGFLSENKEFAKCLAAEGVIFIGPDTHAIQAMGDKIESKLLAKKAKVNTIPGFDGVVKDADEAVRIAREIGYPVMIKASAGGGGKGMRIAWDDEETRDGFRFSSQEAASSFGDDRLLIEKFIDNPRHIEIQVLGDKHGNALWLNERECSIQRRNQKVVEEAPSIFLDSETRRAMGEQAVALAKAVNYSSAGTVEFLVDSKKNFYFLEMNTRLQVEHPVTECITGLDLVQEMIRVAKGYPLRHRQADIPINGWAVECRVYAEDPYKSFGLPSIGRLSQYQEPIHLPGVRIDSGIQPGSDISIYYDPMISKLITYGSNRMEALKRMEDALDNYVIRGVAHNIALLREVIINSRFIEGDISTKFLSDVYPDGFKGHKLTEDERKQLLAIASSLFVASQLRAQRFQEHENSRVPIIKPQVATWELSVRLHDEVHSITASNSGPVFSVEVDGSKLNVTSTWNLASPLLSVTVDGTQRTIQCLSRDASGNMNIQFLGTVYKVHILTQLAAELNKFMLEKAAEDTSSILRSPMPGVVVAVSVKPGDLVAEGQEICVIEAMKMQNSMTAGKTGKVKSVRCKAGDTVGEGDLLVELE</sequence>
<dbReference type="PROSITE" id="PS00188">
    <property type="entry name" value="BIOTIN"/>
    <property type="match status" value="1"/>
</dbReference>
<evidence type="ECO:0000256" key="6">
    <source>
        <dbReference type="ARBA" id="ARBA00022553"/>
    </source>
</evidence>
<accession>A0A8C3VZZ0</accession>
<evidence type="ECO:0000256" key="21">
    <source>
        <dbReference type="ARBA" id="ARBA00049495"/>
    </source>
</evidence>
<keyword evidence="17" id="KW-0464">Manganese</keyword>
<feature type="domain" description="Lipoyl-binding" evidence="24">
    <location>
        <begin position="628"/>
        <end position="703"/>
    </location>
</feature>
<keyword evidence="6" id="KW-0597">Phosphoprotein</keyword>
<dbReference type="InterPro" id="IPR011054">
    <property type="entry name" value="Rudment_hybrid_motif"/>
</dbReference>
<dbReference type="Pfam" id="PF00289">
    <property type="entry name" value="Biotin_carb_N"/>
    <property type="match status" value="1"/>
</dbReference>
<dbReference type="PANTHER" id="PTHR18866:SF33">
    <property type="entry name" value="METHYLCROTONOYL-COA CARBOXYLASE SUBUNIT ALPHA, MITOCHONDRIAL-RELATED"/>
    <property type="match status" value="1"/>
</dbReference>
<dbReference type="GO" id="GO:0046872">
    <property type="term" value="F:metal ion binding"/>
    <property type="evidence" value="ECO:0007669"/>
    <property type="project" value="UniProtKB-KW"/>
</dbReference>
<comment type="catalytic activity">
    <reaction evidence="20">
        <text>butanoyl-CoA + hydrogencarbonate + ATP = (2S)-ethylmalonyl-CoA + ADP + phosphate + H(+)</text>
        <dbReference type="Rhea" id="RHEA:59520"/>
        <dbReference type="ChEBI" id="CHEBI:15378"/>
        <dbReference type="ChEBI" id="CHEBI:17544"/>
        <dbReference type="ChEBI" id="CHEBI:30616"/>
        <dbReference type="ChEBI" id="CHEBI:43474"/>
        <dbReference type="ChEBI" id="CHEBI:57371"/>
        <dbReference type="ChEBI" id="CHEBI:60909"/>
        <dbReference type="ChEBI" id="CHEBI:456216"/>
    </reaction>
    <physiologicalReaction direction="left-to-right" evidence="20">
        <dbReference type="Rhea" id="RHEA:59521"/>
    </physiologicalReaction>
</comment>
<keyword evidence="18" id="KW-0092">Biotin</keyword>
<dbReference type="AlphaFoldDB" id="A0A8C3VZZ0"/>
<dbReference type="InterPro" id="IPR005481">
    <property type="entry name" value="BC-like_N"/>
</dbReference>
<evidence type="ECO:0000256" key="17">
    <source>
        <dbReference type="ARBA" id="ARBA00023211"/>
    </source>
</evidence>
<dbReference type="PROSITE" id="PS00866">
    <property type="entry name" value="CPSASE_1"/>
    <property type="match status" value="1"/>
</dbReference>
<evidence type="ECO:0000313" key="28">
    <source>
        <dbReference type="Proteomes" id="UP000694540"/>
    </source>
</evidence>
<dbReference type="InterPro" id="IPR005482">
    <property type="entry name" value="Biotin_COase_C"/>
</dbReference>
<comment type="pathway">
    <text evidence="3">Metabolic intermediate metabolism; propanoyl-CoA degradation; succinyl-CoA from propanoyl-CoA: step 1/3.</text>
</comment>
<keyword evidence="9 23" id="KW-0547">Nucleotide-binding</keyword>
<dbReference type="PROSITE" id="PS00867">
    <property type="entry name" value="CPSASE_2"/>
    <property type="match status" value="1"/>
</dbReference>
<keyword evidence="16" id="KW-0496">Mitochondrion</keyword>
<dbReference type="SUPFAM" id="SSF56059">
    <property type="entry name" value="Glutathione synthetase ATP-binding domain-like"/>
    <property type="match status" value="1"/>
</dbReference>
<comment type="subcellular location">
    <subcellularLocation>
        <location evidence="2">Mitochondrion matrix</location>
    </subcellularLocation>
</comment>
<evidence type="ECO:0000256" key="3">
    <source>
        <dbReference type="ARBA" id="ARBA00005060"/>
    </source>
</evidence>
<feature type="domain" description="Biotin carboxylation" evidence="26">
    <location>
        <begin position="35"/>
        <end position="482"/>
    </location>
</feature>
<dbReference type="InterPro" id="IPR011761">
    <property type="entry name" value="ATP-grasp"/>
</dbReference>
<dbReference type="GO" id="GO:0005759">
    <property type="term" value="C:mitochondrial matrix"/>
    <property type="evidence" value="ECO:0007669"/>
    <property type="project" value="UniProtKB-SubCell"/>
</dbReference>
<keyword evidence="12" id="KW-0809">Transit peptide</keyword>
<dbReference type="NCBIfam" id="NF006367">
    <property type="entry name" value="PRK08591.1"/>
    <property type="match status" value="1"/>
</dbReference>
<dbReference type="Gene3D" id="2.40.50.100">
    <property type="match status" value="1"/>
</dbReference>
<dbReference type="GeneTree" id="ENSGT00940000156083"/>
<evidence type="ECO:0000256" key="14">
    <source>
        <dbReference type="ARBA" id="ARBA00022990"/>
    </source>
</evidence>
<evidence type="ECO:0000256" key="4">
    <source>
        <dbReference type="ARBA" id="ARBA00013050"/>
    </source>
</evidence>
<evidence type="ECO:0000256" key="16">
    <source>
        <dbReference type="ARBA" id="ARBA00023128"/>
    </source>
</evidence>
<evidence type="ECO:0000256" key="2">
    <source>
        <dbReference type="ARBA" id="ARBA00004305"/>
    </source>
</evidence>
<dbReference type="FunFam" id="3.30.1490.20:FF:000003">
    <property type="entry name" value="acetyl-CoA carboxylase isoform X1"/>
    <property type="match status" value="1"/>
</dbReference>
<evidence type="ECO:0000256" key="7">
    <source>
        <dbReference type="ARBA" id="ARBA00022598"/>
    </source>
</evidence>
<dbReference type="EC" id="6.4.1.3" evidence="4"/>
<dbReference type="SMART" id="SM00878">
    <property type="entry name" value="Biotin_carb_C"/>
    <property type="match status" value="1"/>
</dbReference>
<dbReference type="SUPFAM" id="SSF52440">
    <property type="entry name" value="PreATP-grasp domain"/>
    <property type="match status" value="1"/>
</dbReference>
<evidence type="ECO:0000256" key="11">
    <source>
        <dbReference type="ARBA" id="ARBA00022842"/>
    </source>
</evidence>
<comment type="cofactor">
    <cofactor evidence="1">
        <name>biotin</name>
        <dbReference type="ChEBI" id="CHEBI:57586"/>
    </cofactor>
</comment>
<evidence type="ECO:0000256" key="5">
    <source>
        <dbReference type="ARBA" id="ARBA00018058"/>
    </source>
</evidence>
<dbReference type="Pfam" id="PF02786">
    <property type="entry name" value="CPSase_L_D2"/>
    <property type="match status" value="1"/>
</dbReference>
<evidence type="ECO:0000256" key="1">
    <source>
        <dbReference type="ARBA" id="ARBA00001953"/>
    </source>
</evidence>
<evidence type="ECO:0000313" key="27">
    <source>
        <dbReference type="Ensembl" id="ENSCWAP00000007054.1"/>
    </source>
</evidence>
<evidence type="ECO:0000256" key="13">
    <source>
        <dbReference type="ARBA" id="ARBA00022963"/>
    </source>
</evidence>
<dbReference type="InterPro" id="IPR041265">
    <property type="entry name" value="PCC_BT"/>
</dbReference>
<comment type="catalytic activity">
    <reaction evidence="21">
        <text>propanoyl-CoA + hydrogencarbonate + ATP = (S)-methylmalonyl-CoA + ADP + phosphate + H(+)</text>
        <dbReference type="Rhea" id="RHEA:23720"/>
        <dbReference type="ChEBI" id="CHEBI:15378"/>
        <dbReference type="ChEBI" id="CHEBI:17544"/>
        <dbReference type="ChEBI" id="CHEBI:30616"/>
        <dbReference type="ChEBI" id="CHEBI:43474"/>
        <dbReference type="ChEBI" id="CHEBI:57327"/>
        <dbReference type="ChEBI" id="CHEBI:57392"/>
        <dbReference type="ChEBI" id="CHEBI:456216"/>
        <dbReference type="EC" id="6.4.1.3"/>
    </reaction>
    <physiologicalReaction direction="left-to-right" evidence="21">
        <dbReference type="Rhea" id="RHEA:23721"/>
    </physiologicalReaction>
</comment>
<dbReference type="PROSITE" id="PS50979">
    <property type="entry name" value="BC"/>
    <property type="match status" value="1"/>
</dbReference>
<dbReference type="InterPro" id="IPR005479">
    <property type="entry name" value="CPAse_ATP-bd"/>
</dbReference>
<dbReference type="GO" id="GO:0004658">
    <property type="term" value="F:propionyl-CoA carboxylase activity"/>
    <property type="evidence" value="ECO:0007669"/>
    <property type="project" value="UniProtKB-EC"/>
</dbReference>
<name>A0A8C3VZZ0_9CETA</name>
<comment type="subunit">
    <text evidence="22">The holoenzyme is a dodecamer composed of 6 PCCA/alpha subunits and 6 PCCB/beta subunits. Interacts (via the biotin carboxylation domain) with SIRT4. Interacts with SIRT3 and SIRT5.</text>
</comment>
<dbReference type="Ensembl" id="ENSCWAT00000007679.1">
    <property type="protein sequence ID" value="ENSCWAP00000007054.1"/>
    <property type="gene ID" value="ENSCWAG00000005291.1"/>
</dbReference>
<keyword evidence="15" id="KW-0443">Lipid metabolism</keyword>
<organism evidence="27 28">
    <name type="scientific">Catagonus wagneri</name>
    <name type="common">Chacoan peccary</name>
    <dbReference type="NCBI Taxonomy" id="51154"/>
    <lineage>
        <taxon>Eukaryota</taxon>
        <taxon>Metazoa</taxon>
        <taxon>Chordata</taxon>
        <taxon>Craniata</taxon>
        <taxon>Vertebrata</taxon>
        <taxon>Euteleostomi</taxon>
        <taxon>Mammalia</taxon>
        <taxon>Eutheria</taxon>
        <taxon>Laurasiatheria</taxon>
        <taxon>Artiodactyla</taxon>
        <taxon>Suina</taxon>
        <taxon>Tayassuidae</taxon>
        <taxon>Catagonus</taxon>
    </lineage>
</organism>
<dbReference type="InterPro" id="IPR013815">
    <property type="entry name" value="ATP_grasp_subdomain_1"/>
</dbReference>
<evidence type="ECO:0000256" key="22">
    <source>
        <dbReference type="ARBA" id="ARBA00066043"/>
    </source>
</evidence>
<keyword evidence="10 23" id="KW-0067">ATP-binding</keyword>
<dbReference type="Pfam" id="PF02785">
    <property type="entry name" value="Biotin_carb_C"/>
    <property type="match status" value="1"/>
</dbReference>
<dbReference type="Pfam" id="PF00364">
    <property type="entry name" value="Biotin_lipoyl"/>
    <property type="match status" value="1"/>
</dbReference>
<evidence type="ECO:0000256" key="9">
    <source>
        <dbReference type="ARBA" id="ARBA00022741"/>
    </source>
</evidence>
<keyword evidence="13" id="KW-0442">Lipid degradation</keyword>
<dbReference type="InterPro" id="IPR016185">
    <property type="entry name" value="PreATP-grasp_dom_sf"/>
</dbReference>
<evidence type="ECO:0000256" key="20">
    <source>
        <dbReference type="ARBA" id="ARBA00048208"/>
    </source>
</evidence>
<dbReference type="FunFam" id="3.40.50.20:FF:000010">
    <property type="entry name" value="Propionyl-CoA carboxylase subunit alpha"/>
    <property type="match status" value="1"/>
</dbReference>
<evidence type="ECO:0000256" key="18">
    <source>
        <dbReference type="ARBA" id="ARBA00023267"/>
    </source>
</evidence>